<organism evidence="2 3">
    <name type="scientific">Candidatus Daviesbacteria bacterium GW2011_GWA2_38_24</name>
    <dbReference type="NCBI Taxonomy" id="1618422"/>
    <lineage>
        <taxon>Bacteria</taxon>
        <taxon>Candidatus Daviesiibacteriota</taxon>
    </lineage>
</organism>
<keyword evidence="1" id="KW-1133">Transmembrane helix</keyword>
<reference evidence="2 3" key="1">
    <citation type="journal article" date="2015" name="Nature">
        <title>rRNA introns, odd ribosomes, and small enigmatic genomes across a large radiation of phyla.</title>
        <authorList>
            <person name="Brown C.T."/>
            <person name="Hug L.A."/>
            <person name="Thomas B.C."/>
            <person name="Sharon I."/>
            <person name="Castelle C.J."/>
            <person name="Singh A."/>
            <person name="Wilkins M.J."/>
            <person name="Williams K.H."/>
            <person name="Banfield J.F."/>
        </authorList>
    </citation>
    <scope>NUCLEOTIDE SEQUENCE [LARGE SCALE GENOMIC DNA]</scope>
</reference>
<dbReference type="EMBL" id="LBUP01000009">
    <property type="protein sequence ID" value="KKQ65652.1"/>
    <property type="molecule type" value="Genomic_DNA"/>
</dbReference>
<keyword evidence="1" id="KW-0472">Membrane</keyword>
<feature type="transmembrane region" description="Helical" evidence="1">
    <location>
        <begin position="71"/>
        <end position="88"/>
    </location>
</feature>
<gene>
    <name evidence="2" type="ORF">US86_C0009G0020</name>
</gene>
<name>A0A0G0JG06_9BACT</name>
<accession>A0A0G0JG06</accession>
<keyword evidence="1" id="KW-0812">Transmembrane</keyword>
<feature type="transmembrane region" description="Helical" evidence="1">
    <location>
        <begin position="271"/>
        <end position="293"/>
    </location>
</feature>
<evidence type="ECO:0000313" key="2">
    <source>
        <dbReference type="EMBL" id="KKQ65652.1"/>
    </source>
</evidence>
<feature type="transmembrane region" description="Helical" evidence="1">
    <location>
        <begin position="245"/>
        <end position="265"/>
    </location>
</feature>
<feature type="transmembrane region" description="Helical" evidence="1">
    <location>
        <begin position="130"/>
        <end position="148"/>
    </location>
</feature>
<sequence>MKVFKRLLFAPIFLITLFFFFYFFNLYIKSETYPLATNPQMLFQFALLSGLALLSSLFFILFAILTQDWKLAVPVFALIDTVPLLFGLNPLNYLLAGGCFTLHCISYFLVDREIEQAVDFKPEALLSPPVKKLASFLIILISIGYFLTTNIRIQEKGFQIPDTLADTVLKMAPIPQATDINTSINQYSLEELSPTKDQVRELKNNPELLKQFGLEPEMLDQIKVKQMKQPKRLINEQIQKLIDPYIQYIPLILALIFYASLQFILNILSFLVSPLITLIFILLEKFKVISYVITTKEVRKMKI</sequence>
<evidence type="ECO:0000313" key="3">
    <source>
        <dbReference type="Proteomes" id="UP000034235"/>
    </source>
</evidence>
<feature type="transmembrane region" description="Helical" evidence="1">
    <location>
        <begin position="6"/>
        <end position="24"/>
    </location>
</feature>
<dbReference type="AlphaFoldDB" id="A0A0G0JG06"/>
<proteinExistence type="predicted"/>
<dbReference type="Proteomes" id="UP000034235">
    <property type="component" value="Unassembled WGS sequence"/>
</dbReference>
<protein>
    <submittedName>
        <fullName evidence="2">Uncharacterized protein</fullName>
    </submittedName>
</protein>
<evidence type="ECO:0000256" key="1">
    <source>
        <dbReference type="SAM" id="Phobius"/>
    </source>
</evidence>
<feature type="transmembrane region" description="Helical" evidence="1">
    <location>
        <begin position="45"/>
        <end position="65"/>
    </location>
</feature>
<comment type="caution">
    <text evidence="2">The sequence shown here is derived from an EMBL/GenBank/DDBJ whole genome shotgun (WGS) entry which is preliminary data.</text>
</comment>